<proteinExistence type="predicted"/>
<keyword evidence="3" id="KW-1185">Reference proteome</keyword>
<evidence type="ECO:0000313" key="2">
    <source>
        <dbReference type="EMBL" id="MBB2995767.1"/>
    </source>
</evidence>
<protein>
    <submittedName>
        <fullName evidence="2">Lysophospholipase L1-like esterase</fullName>
    </submittedName>
</protein>
<feature type="domain" description="SGNH hydrolase-type esterase" evidence="1">
    <location>
        <begin position="99"/>
        <end position="267"/>
    </location>
</feature>
<dbReference type="GO" id="GO:0006629">
    <property type="term" value="P:lipid metabolic process"/>
    <property type="evidence" value="ECO:0007669"/>
    <property type="project" value="InterPro"/>
</dbReference>
<dbReference type="AlphaFoldDB" id="A0A839QIY5"/>
<organism evidence="2 3">
    <name type="scientific">Paeniglutamicibacter cryotolerans</name>
    <dbReference type="NCBI Taxonomy" id="670079"/>
    <lineage>
        <taxon>Bacteria</taxon>
        <taxon>Bacillati</taxon>
        <taxon>Actinomycetota</taxon>
        <taxon>Actinomycetes</taxon>
        <taxon>Micrococcales</taxon>
        <taxon>Micrococcaceae</taxon>
        <taxon>Paeniglutamicibacter</taxon>
    </lineage>
</organism>
<dbReference type="Proteomes" id="UP000523000">
    <property type="component" value="Unassembled WGS sequence"/>
</dbReference>
<gene>
    <name evidence="2" type="ORF">E9229_001958</name>
</gene>
<dbReference type="GO" id="GO:0016298">
    <property type="term" value="F:lipase activity"/>
    <property type="evidence" value="ECO:0007669"/>
    <property type="project" value="InterPro"/>
</dbReference>
<evidence type="ECO:0000313" key="3">
    <source>
        <dbReference type="Proteomes" id="UP000523000"/>
    </source>
</evidence>
<dbReference type="EMBL" id="JACHVS010000001">
    <property type="protein sequence ID" value="MBB2995767.1"/>
    <property type="molecule type" value="Genomic_DNA"/>
</dbReference>
<dbReference type="PANTHER" id="PTHR43784:SF2">
    <property type="entry name" value="GDSL-LIKE LIPASE_ACYLHYDROLASE, PUTATIVE (AFU_ORTHOLOGUE AFUA_2G00820)-RELATED"/>
    <property type="match status" value="1"/>
</dbReference>
<dbReference type="Pfam" id="PF13472">
    <property type="entry name" value="Lipase_GDSL_2"/>
    <property type="match status" value="1"/>
</dbReference>
<dbReference type="InterPro" id="IPR053140">
    <property type="entry name" value="GDSL_Rv0518-like"/>
</dbReference>
<dbReference type="Gene3D" id="3.40.50.1110">
    <property type="entry name" value="SGNH hydrolase"/>
    <property type="match status" value="1"/>
</dbReference>
<sequence>MTSHADLAYRPTHRMTGKVKYMLQSELKFGSKQHGGSRTRGNIIKRRSGAVTLGLLALAASLMLTGCQGASTVAPAPRSVPVSSTPPALTPSKPHNVVVIGDSLSTGLGTSPKDAWPNLIDNDPLEGAEPLSVHNVAQNGSGYLSVGSHKSTFGSQVQQGVDQDTDLVVFFGSENDRGYAPEKLTNAMTDAYAAAKEKAPHAAMLVVGPPAYSHQPEARRLSVRDAVQDAAEAAGAKFVDPIAQGWIVDDVENLVGPDGVHPSLSGQYDLKAKMETLIANVLPQ</sequence>
<dbReference type="InterPro" id="IPR008265">
    <property type="entry name" value="Lipase_GDSL_AS"/>
</dbReference>
<dbReference type="PROSITE" id="PS01098">
    <property type="entry name" value="LIPASE_GDSL_SER"/>
    <property type="match status" value="1"/>
</dbReference>
<dbReference type="PANTHER" id="PTHR43784">
    <property type="entry name" value="GDSL-LIKE LIPASE/ACYLHYDROLASE, PUTATIVE (AFU_ORTHOLOGUE AFUA_2G00820)-RELATED"/>
    <property type="match status" value="1"/>
</dbReference>
<name>A0A839QIY5_9MICC</name>
<dbReference type="InterPro" id="IPR013830">
    <property type="entry name" value="SGNH_hydro"/>
</dbReference>
<accession>A0A839QIY5</accession>
<evidence type="ECO:0000259" key="1">
    <source>
        <dbReference type="Pfam" id="PF13472"/>
    </source>
</evidence>
<comment type="caution">
    <text evidence="2">The sequence shown here is derived from an EMBL/GenBank/DDBJ whole genome shotgun (WGS) entry which is preliminary data.</text>
</comment>
<dbReference type="SUPFAM" id="SSF52266">
    <property type="entry name" value="SGNH hydrolase"/>
    <property type="match status" value="1"/>
</dbReference>
<dbReference type="CDD" id="cd00229">
    <property type="entry name" value="SGNH_hydrolase"/>
    <property type="match status" value="1"/>
</dbReference>
<reference evidence="2 3" key="1">
    <citation type="submission" date="2020-08" db="EMBL/GenBank/DDBJ databases">
        <title>Sequencing the genomes of 1000 actinobacteria strains.</title>
        <authorList>
            <person name="Klenk H.-P."/>
        </authorList>
    </citation>
    <scope>NUCLEOTIDE SEQUENCE [LARGE SCALE GENOMIC DNA]</scope>
    <source>
        <strain evidence="2 3">DSM 22826</strain>
    </source>
</reference>
<dbReference type="InterPro" id="IPR036514">
    <property type="entry name" value="SGNH_hydro_sf"/>
</dbReference>